<dbReference type="HOGENOM" id="CLU_1878795_0_0_1"/>
<dbReference type="Gramene" id="OPUNC06G11890.1">
    <property type="protein sequence ID" value="OPUNC06G11890.1"/>
    <property type="gene ID" value="OPUNC06G11890"/>
</dbReference>
<reference evidence="1" key="1">
    <citation type="submission" date="2015-04" db="UniProtKB">
        <authorList>
            <consortium name="EnsemblPlants"/>
        </authorList>
    </citation>
    <scope>IDENTIFICATION</scope>
</reference>
<evidence type="ECO:0000313" key="2">
    <source>
        <dbReference type="Proteomes" id="UP000026962"/>
    </source>
</evidence>
<sequence length="136" mass="14374">MMPLPSPQASLTSFGSGKGAITGGGYPPVQPDQILDAAMTEIKRWRGSEEFRQGCHPWGVDVGSVLAPVHHGVQEAKRAMTLLGGATMAFVPGEAIPRAHAAPGPAALLPRIAFSPRRNPRRPDPRCHVAVRCAVP</sequence>
<name>A0A0E0LAY9_ORYPU</name>
<proteinExistence type="predicted"/>
<organism evidence="1">
    <name type="scientific">Oryza punctata</name>
    <name type="common">Red rice</name>
    <dbReference type="NCBI Taxonomy" id="4537"/>
    <lineage>
        <taxon>Eukaryota</taxon>
        <taxon>Viridiplantae</taxon>
        <taxon>Streptophyta</taxon>
        <taxon>Embryophyta</taxon>
        <taxon>Tracheophyta</taxon>
        <taxon>Spermatophyta</taxon>
        <taxon>Magnoliopsida</taxon>
        <taxon>Liliopsida</taxon>
        <taxon>Poales</taxon>
        <taxon>Poaceae</taxon>
        <taxon>BOP clade</taxon>
        <taxon>Oryzoideae</taxon>
        <taxon>Oryzeae</taxon>
        <taxon>Oryzinae</taxon>
        <taxon>Oryza</taxon>
    </lineage>
</organism>
<keyword evidence="2" id="KW-1185">Reference proteome</keyword>
<dbReference type="Proteomes" id="UP000026962">
    <property type="component" value="Chromosome 6"/>
</dbReference>
<protein>
    <submittedName>
        <fullName evidence="1">Uncharacterized protein</fullName>
    </submittedName>
</protein>
<reference evidence="1" key="2">
    <citation type="submission" date="2018-05" db="EMBL/GenBank/DDBJ databases">
        <title>OpunRS2 (Oryza punctata Reference Sequence Version 2).</title>
        <authorList>
            <person name="Zhang J."/>
            <person name="Kudrna D."/>
            <person name="Lee S."/>
            <person name="Talag J."/>
            <person name="Welchert J."/>
            <person name="Wing R.A."/>
        </authorList>
    </citation>
    <scope>NUCLEOTIDE SEQUENCE [LARGE SCALE GENOMIC DNA]</scope>
</reference>
<evidence type="ECO:0000313" key="1">
    <source>
        <dbReference type="EnsemblPlants" id="OPUNC06G11890.1"/>
    </source>
</evidence>
<dbReference type="EnsemblPlants" id="OPUNC06G11890.1">
    <property type="protein sequence ID" value="OPUNC06G11890.1"/>
    <property type="gene ID" value="OPUNC06G11890"/>
</dbReference>
<dbReference type="AlphaFoldDB" id="A0A0E0LAY9"/>
<accession>A0A0E0LAY9</accession>